<organism evidence="8 9">
    <name type="scientific">Clostridium amylolyticum</name>
    <dbReference type="NCBI Taxonomy" id="1121298"/>
    <lineage>
        <taxon>Bacteria</taxon>
        <taxon>Bacillati</taxon>
        <taxon>Bacillota</taxon>
        <taxon>Clostridia</taxon>
        <taxon>Eubacteriales</taxon>
        <taxon>Clostridiaceae</taxon>
        <taxon>Clostridium</taxon>
    </lineage>
</organism>
<evidence type="ECO:0000256" key="1">
    <source>
        <dbReference type="ARBA" id="ARBA00007905"/>
    </source>
</evidence>
<keyword evidence="2" id="KW-0521">NADP</keyword>
<dbReference type="SUPFAM" id="SSF51430">
    <property type="entry name" value="NAD(P)-linked oxidoreductase"/>
    <property type="match status" value="1"/>
</dbReference>
<name>A0A1M6ETV0_9CLOT</name>
<dbReference type="InterPro" id="IPR036812">
    <property type="entry name" value="NAD(P)_OxRdtase_dom_sf"/>
</dbReference>
<dbReference type="Pfam" id="PF00248">
    <property type="entry name" value="Aldo_ket_red"/>
    <property type="match status" value="1"/>
</dbReference>
<feature type="domain" description="NADP-dependent oxidoreductase" evidence="7">
    <location>
        <begin position="22"/>
        <end position="271"/>
    </location>
</feature>
<dbReference type="PANTHER" id="PTHR43827">
    <property type="entry name" value="2,5-DIKETO-D-GLUCONIC ACID REDUCTASE"/>
    <property type="match status" value="1"/>
</dbReference>
<feature type="site" description="Lowers pKa of active site Tyr" evidence="6">
    <location>
        <position position="81"/>
    </location>
</feature>
<evidence type="ECO:0000256" key="2">
    <source>
        <dbReference type="ARBA" id="ARBA00022857"/>
    </source>
</evidence>
<evidence type="ECO:0000256" key="4">
    <source>
        <dbReference type="PIRSR" id="PIRSR000097-1"/>
    </source>
</evidence>
<evidence type="ECO:0000313" key="9">
    <source>
        <dbReference type="Proteomes" id="UP000184080"/>
    </source>
</evidence>
<dbReference type="GO" id="GO:0016616">
    <property type="term" value="F:oxidoreductase activity, acting on the CH-OH group of donors, NAD or NADP as acceptor"/>
    <property type="evidence" value="ECO:0007669"/>
    <property type="project" value="UniProtKB-ARBA"/>
</dbReference>
<accession>A0A1M6ETV0</accession>
<dbReference type="PROSITE" id="PS00062">
    <property type="entry name" value="ALDOKETO_REDUCTASE_2"/>
    <property type="match status" value="1"/>
</dbReference>
<evidence type="ECO:0000313" key="8">
    <source>
        <dbReference type="EMBL" id="SHI88944.1"/>
    </source>
</evidence>
<dbReference type="Gene3D" id="3.20.20.100">
    <property type="entry name" value="NADP-dependent oxidoreductase domain"/>
    <property type="match status" value="1"/>
</dbReference>
<evidence type="ECO:0000256" key="5">
    <source>
        <dbReference type="PIRSR" id="PIRSR000097-2"/>
    </source>
</evidence>
<keyword evidence="9" id="KW-1185">Reference proteome</keyword>
<dbReference type="PANTHER" id="PTHR43827:SF3">
    <property type="entry name" value="NADP-DEPENDENT OXIDOREDUCTASE DOMAIN-CONTAINING PROTEIN"/>
    <property type="match status" value="1"/>
</dbReference>
<dbReference type="PRINTS" id="PR00069">
    <property type="entry name" value="ALDKETRDTASE"/>
</dbReference>
<protein>
    <submittedName>
        <fullName evidence="8">Aldo/keto reductase</fullName>
    </submittedName>
</protein>
<dbReference type="InterPro" id="IPR023210">
    <property type="entry name" value="NADP_OxRdtase_dom"/>
</dbReference>
<keyword evidence="3" id="KW-0560">Oxidoreductase</keyword>
<evidence type="ECO:0000256" key="3">
    <source>
        <dbReference type="ARBA" id="ARBA00023002"/>
    </source>
</evidence>
<dbReference type="STRING" id="1121298.SAMN05444401_1693"/>
<proteinExistence type="inferred from homology"/>
<dbReference type="PROSITE" id="PS00798">
    <property type="entry name" value="ALDOKETO_REDUCTASE_1"/>
    <property type="match status" value="1"/>
</dbReference>
<feature type="active site" description="Proton donor" evidence="4">
    <location>
        <position position="56"/>
    </location>
</feature>
<evidence type="ECO:0000256" key="6">
    <source>
        <dbReference type="PIRSR" id="PIRSR000097-3"/>
    </source>
</evidence>
<dbReference type="EMBL" id="FQZO01000002">
    <property type="protein sequence ID" value="SHI88944.1"/>
    <property type="molecule type" value="Genomic_DNA"/>
</dbReference>
<feature type="binding site" evidence="5">
    <location>
        <position position="114"/>
    </location>
    <ligand>
        <name>substrate</name>
    </ligand>
</feature>
<comment type="similarity">
    <text evidence="1">Belongs to the aldo/keto reductase family.</text>
</comment>
<dbReference type="PROSITE" id="PS00063">
    <property type="entry name" value="ALDOKETO_REDUCTASE_3"/>
    <property type="match status" value="1"/>
</dbReference>
<sequence length="286" mass="32216">MDEMKSLQDSYTLNNGVKIPCVGFGTWRTPDGEVAVSAVVEAIKQGYRHIDTAAIYGNEKSVGKAIKASGVPREKLFITSKLWNSEQGYESTLKAFEKTLEDLGLEYLDLYLIHWPVVKGHKEDWQEANLATWRAFEKLYKEGKIRAIGVSNFLPHHLEPLMAKAEIQPMVNQIELHPSLNQEETVAFCKKHNILVEAWSPLASGKIFQVVEMKEMADKHGKTISQVCLRWILQKGILPLPKSITAGRIKENADIFDFEISPKDMQLIDNITTCEGSGTDPDNIDF</sequence>
<dbReference type="FunFam" id="3.20.20.100:FF:000015">
    <property type="entry name" value="Oxidoreductase, aldo/keto reductase family"/>
    <property type="match status" value="1"/>
</dbReference>
<dbReference type="InterPro" id="IPR018170">
    <property type="entry name" value="Aldo/ket_reductase_CS"/>
</dbReference>
<dbReference type="Proteomes" id="UP000184080">
    <property type="component" value="Unassembled WGS sequence"/>
</dbReference>
<reference evidence="8 9" key="1">
    <citation type="submission" date="2016-11" db="EMBL/GenBank/DDBJ databases">
        <authorList>
            <person name="Jaros S."/>
            <person name="Januszkiewicz K."/>
            <person name="Wedrychowicz H."/>
        </authorList>
    </citation>
    <scope>NUCLEOTIDE SEQUENCE [LARGE SCALE GENOMIC DNA]</scope>
    <source>
        <strain evidence="8 9">DSM 21864</strain>
    </source>
</reference>
<gene>
    <name evidence="8" type="ORF">SAMN05444401_1693</name>
</gene>
<dbReference type="PIRSF" id="PIRSF000097">
    <property type="entry name" value="AKR"/>
    <property type="match status" value="1"/>
</dbReference>
<evidence type="ECO:0000259" key="7">
    <source>
        <dbReference type="Pfam" id="PF00248"/>
    </source>
</evidence>
<dbReference type="InterPro" id="IPR020471">
    <property type="entry name" value="AKR"/>
</dbReference>
<dbReference type="AlphaFoldDB" id="A0A1M6ETV0"/>